<name>A0ABQ3KJB9_9PSEU</name>
<proteinExistence type="predicted"/>
<keyword evidence="3" id="KW-1185">Reference proteome</keyword>
<evidence type="ECO:0000256" key="1">
    <source>
        <dbReference type="SAM" id="MobiDB-lite"/>
    </source>
</evidence>
<gene>
    <name evidence="2" type="ORF">GCM10017567_56800</name>
</gene>
<reference evidence="3" key="1">
    <citation type="journal article" date="2019" name="Int. J. Syst. Evol. Microbiol.">
        <title>The Global Catalogue of Microorganisms (GCM) 10K type strain sequencing project: providing services to taxonomists for standard genome sequencing and annotation.</title>
        <authorList>
            <consortium name="The Broad Institute Genomics Platform"/>
            <consortium name="The Broad Institute Genome Sequencing Center for Infectious Disease"/>
            <person name="Wu L."/>
            <person name="Ma J."/>
        </authorList>
    </citation>
    <scope>NUCLEOTIDE SEQUENCE [LARGE SCALE GENOMIC DNA]</scope>
    <source>
        <strain evidence="3">CGMCC 4.7680</strain>
    </source>
</reference>
<sequence>MGAKQVDRAGFAGAGHGGAAQENTAVGAETFGVQGGTGDVRDGGAAEAELAPDVGAKQSDCAEFAGARDGGVPHEQVAVGAEAVGVEGWAGGVRDGGAIELECAADLSAEQSDRAGFSGAGHVTSYRNKLLSVRSSSAYRWVSRLPLRYRWRRRACRQVMPSGTAHRNKSKPVTAVT</sequence>
<comment type="caution">
    <text evidence="2">The sequence shown here is derived from an EMBL/GenBank/DDBJ whole genome shotgun (WGS) entry which is preliminary data.</text>
</comment>
<dbReference type="EMBL" id="BNAW01000030">
    <property type="protein sequence ID" value="GHG29726.1"/>
    <property type="molecule type" value="Genomic_DNA"/>
</dbReference>
<evidence type="ECO:0000313" key="3">
    <source>
        <dbReference type="Proteomes" id="UP000649955"/>
    </source>
</evidence>
<feature type="region of interest" description="Disordered" evidence="1">
    <location>
        <begin position="1"/>
        <end position="20"/>
    </location>
</feature>
<evidence type="ECO:0000313" key="2">
    <source>
        <dbReference type="EMBL" id="GHG29726.1"/>
    </source>
</evidence>
<protein>
    <submittedName>
        <fullName evidence="2">Uncharacterized protein</fullName>
    </submittedName>
</protein>
<dbReference type="Proteomes" id="UP000649955">
    <property type="component" value="Unassembled WGS sequence"/>
</dbReference>
<accession>A0ABQ3KJB9</accession>
<organism evidence="2 3">
    <name type="scientific">Amycolatopsis bullii</name>
    <dbReference type="NCBI Taxonomy" id="941987"/>
    <lineage>
        <taxon>Bacteria</taxon>
        <taxon>Bacillati</taxon>
        <taxon>Actinomycetota</taxon>
        <taxon>Actinomycetes</taxon>
        <taxon>Pseudonocardiales</taxon>
        <taxon>Pseudonocardiaceae</taxon>
        <taxon>Amycolatopsis</taxon>
    </lineage>
</organism>